<dbReference type="InterPro" id="IPR050644">
    <property type="entry name" value="PG_Glycine_Bridge_Synth"/>
</dbReference>
<evidence type="ECO:0008006" key="9">
    <source>
        <dbReference type="Google" id="ProtNLM"/>
    </source>
</evidence>
<dbReference type="Proteomes" id="UP000178315">
    <property type="component" value="Unassembled WGS sequence"/>
</dbReference>
<evidence type="ECO:0000256" key="2">
    <source>
        <dbReference type="ARBA" id="ARBA00022679"/>
    </source>
</evidence>
<dbReference type="Gene3D" id="3.40.630.30">
    <property type="match status" value="1"/>
</dbReference>
<dbReference type="AlphaFoldDB" id="A0A1G2AAQ3"/>
<gene>
    <name evidence="7" type="ORF">A3H61_02785</name>
</gene>
<dbReference type="GO" id="GO:0009252">
    <property type="term" value="P:peptidoglycan biosynthetic process"/>
    <property type="evidence" value="ECO:0007669"/>
    <property type="project" value="UniProtKB-KW"/>
</dbReference>
<evidence type="ECO:0000313" key="7">
    <source>
        <dbReference type="EMBL" id="OGY73110.1"/>
    </source>
</evidence>
<keyword evidence="5" id="KW-0012">Acyltransferase</keyword>
<evidence type="ECO:0000256" key="3">
    <source>
        <dbReference type="ARBA" id="ARBA00022960"/>
    </source>
</evidence>
<comment type="similarity">
    <text evidence="1">Belongs to the FemABX family.</text>
</comment>
<dbReference type="GO" id="GO:0008360">
    <property type="term" value="P:regulation of cell shape"/>
    <property type="evidence" value="ECO:0007669"/>
    <property type="project" value="UniProtKB-KW"/>
</dbReference>
<dbReference type="InterPro" id="IPR016181">
    <property type="entry name" value="Acyl_CoA_acyltransferase"/>
</dbReference>
<dbReference type="Pfam" id="PF02388">
    <property type="entry name" value="FemAB"/>
    <property type="match status" value="2"/>
</dbReference>
<evidence type="ECO:0000256" key="5">
    <source>
        <dbReference type="ARBA" id="ARBA00023315"/>
    </source>
</evidence>
<evidence type="ECO:0000256" key="4">
    <source>
        <dbReference type="ARBA" id="ARBA00022984"/>
    </source>
</evidence>
<dbReference type="PANTHER" id="PTHR36174:SF1">
    <property type="entry name" value="LIPID II:GLYCINE GLYCYLTRANSFERASE"/>
    <property type="match status" value="1"/>
</dbReference>
<accession>A0A1G2AAQ3</accession>
<protein>
    <recommendedName>
        <fullName evidence="9">BioF2-like acetyltransferase domain-containing protein</fullName>
    </recommendedName>
</protein>
<name>A0A1G2AAQ3_9BACT</name>
<dbReference type="GO" id="GO:0071555">
    <property type="term" value="P:cell wall organization"/>
    <property type="evidence" value="ECO:0007669"/>
    <property type="project" value="UniProtKB-KW"/>
</dbReference>
<keyword evidence="3" id="KW-0133">Cell shape</keyword>
<dbReference type="PANTHER" id="PTHR36174">
    <property type="entry name" value="LIPID II:GLYCINE GLYCYLTRANSFERASE"/>
    <property type="match status" value="1"/>
</dbReference>
<comment type="caution">
    <text evidence="7">The sequence shown here is derived from an EMBL/GenBank/DDBJ whole genome shotgun (WGS) entry which is preliminary data.</text>
</comment>
<evidence type="ECO:0000313" key="8">
    <source>
        <dbReference type="Proteomes" id="UP000178315"/>
    </source>
</evidence>
<evidence type="ECO:0000256" key="6">
    <source>
        <dbReference type="ARBA" id="ARBA00023316"/>
    </source>
</evidence>
<dbReference type="SUPFAM" id="SSF55729">
    <property type="entry name" value="Acyl-CoA N-acyltransferases (Nat)"/>
    <property type="match status" value="1"/>
</dbReference>
<proteinExistence type="inferred from homology"/>
<evidence type="ECO:0000256" key="1">
    <source>
        <dbReference type="ARBA" id="ARBA00009943"/>
    </source>
</evidence>
<organism evidence="7 8">
    <name type="scientific">Candidatus Jacksonbacteria bacterium RIFCSPLOWO2_02_FULL_44_20</name>
    <dbReference type="NCBI Taxonomy" id="1798460"/>
    <lineage>
        <taxon>Bacteria</taxon>
        <taxon>Candidatus Jacksoniibacteriota</taxon>
    </lineage>
</organism>
<dbReference type="PROSITE" id="PS51191">
    <property type="entry name" value="FEMABX"/>
    <property type="match status" value="1"/>
</dbReference>
<dbReference type="InterPro" id="IPR003447">
    <property type="entry name" value="FEMABX"/>
</dbReference>
<keyword evidence="2" id="KW-0808">Transferase</keyword>
<reference evidence="7 8" key="1">
    <citation type="journal article" date="2016" name="Nat. Commun.">
        <title>Thousands of microbial genomes shed light on interconnected biogeochemical processes in an aquifer system.</title>
        <authorList>
            <person name="Anantharaman K."/>
            <person name="Brown C.T."/>
            <person name="Hug L.A."/>
            <person name="Sharon I."/>
            <person name="Castelle C.J."/>
            <person name="Probst A.J."/>
            <person name="Thomas B.C."/>
            <person name="Singh A."/>
            <person name="Wilkins M.J."/>
            <person name="Karaoz U."/>
            <person name="Brodie E.L."/>
            <person name="Williams K.H."/>
            <person name="Hubbard S.S."/>
            <person name="Banfield J.F."/>
        </authorList>
    </citation>
    <scope>NUCLEOTIDE SEQUENCE [LARGE SCALE GENOMIC DNA]</scope>
</reference>
<dbReference type="GO" id="GO:0016755">
    <property type="term" value="F:aminoacyltransferase activity"/>
    <property type="evidence" value="ECO:0007669"/>
    <property type="project" value="InterPro"/>
</dbReference>
<dbReference type="EMBL" id="MHJU01000017">
    <property type="protein sequence ID" value="OGY73110.1"/>
    <property type="molecule type" value="Genomic_DNA"/>
</dbReference>
<keyword evidence="6" id="KW-0961">Cell wall biogenesis/degradation</keyword>
<sequence>MQTSAGRRVFYVKNCLIIKHALPFGKSLLYSPRPIITDEKKLNELAHKIAAIAKQEKAIFWKIDGIPKLRITNYKLLNSSTLQYPETFILDLSKTEDELLKNMKPKTRYNIGLARKKNITIRWSQNSRDIPLFYKLLDETANRQKIAIHKMQHYKNILSIFAKKNAAALGIAYYEDKPVAANLVTFYGDAATYLHGGTEHSHRNLMAPYLLQWETIQEAKQRGLRFYDLGGVAVHGGKIKEWAGITRFKEGFGGTLTDMGETYDVVFNRAWYALYKYCIRLKRIKFMHMKQWIALINYIGQLRLYSTIDIFIIICSQYQLLLGSNIIKYGLFGRI</sequence>
<keyword evidence="4" id="KW-0573">Peptidoglycan synthesis</keyword>